<evidence type="ECO:0000313" key="3">
    <source>
        <dbReference type="Proteomes" id="UP000533637"/>
    </source>
</evidence>
<dbReference type="Pfam" id="PF00702">
    <property type="entry name" value="Hydrolase"/>
    <property type="match status" value="1"/>
</dbReference>
<dbReference type="InterPro" id="IPR051540">
    <property type="entry name" value="S-2-haloacid_dehalogenase"/>
</dbReference>
<dbReference type="CDD" id="cd07515">
    <property type="entry name" value="HAD-like"/>
    <property type="match status" value="1"/>
</dbReference>
<dbReference type="SFLD" id="SFLDG01129">
    <property type="entry name" value="C1.5:_HAD__Beta-PGM__Phosphata"/>
    <property type="match status" value="1"/>
</dbReference>
<dbReference type="PANTHER" id="PTHR43316">
    <property type="entry name" value="HYDROLASE, HALOACID DELAHOGENASE-RELATED"/>
    <property type="match status" value="1"/>
</dbReference>
<keyword evidence="1 2" id="KW-0378">Hydrolase</keyword>
<dbReference type="SFLD" id="SFLDS00003">
    <property type="entry name" value="Haloacid_Dehalogenase"/>
    <property type="match status" value="1"/>
</dbReference>
<dbReference type="InterPro" id="IPR036412">
    <property type="entry name" value="HAD-like_sf"/>
</dbReference>
<protein>
    <submittedName>
        <fullName evidence="2">Hydrolase of the HAD superfamily</fullName>
    </submittedName>
</protein>
<dbReference type="PANTHER" id="PTHR43316:SF8">
    <property type="entry name" value="HAD FAMILY HYDROLASE"/>
    <property type="match status" value="1"/>
</dbReference>
<evidence type="ECO:0000313" key="2">
    <source>
        <dbReference type="EMBL" id="MBB4624457.1"/>
    </source>
</evidence>
<proteinExistence type="predicted"/>
<sequence length="230" mass="26191">MIEGIQVIGFDADDTLWVNETYFLETEQKLRLLLAPYVDGDTVSAELFRTESRNMPLYGYGVKAYILSVLETAIRITDGTVPANVLEQILLLGKEQLSKPVELLDGVEETLNALVGRYRLIVVTKGDLLDQEQKLRRSGIEHLFHHVEIMSDKTGREYRLLLKHLDIQPEEFLMIGNSVRSDILPPLELGSYAIHVPYQTTWAHEKVDEPVVSPRFFTVDSLWDVISLLP</sequence>
<dbReference type="GO" id="GO:0016787">
    <property type="term" value="F:hydrolase activity"/>
    <property type="evidence" value="ECO:0007669"/>
    <property type="project" value="UniProtKB-KW"/>
</dbReference>
<dbReference type="InterPro" id="IPR023214">
    <property type="entry name" value="HAD_sf"/>
</dbReference>
<dbReference type="EMBL" id="JACHOC010000010">
    <property type="protein sequence ID" value="MBB4624457.1"/>
    <property type="molecule type" value="Genomic_DNA"/>
</dbReference>
<accession>A0ABR6KSH8</accession>
<dbReference type="Gene3D" id="3.40.50.1000">
    <property type="entry name" value="HAD superfamily/HAD-like"/>
    <property type="match status" value="1"/>
</dbReference>
<comment type="caution">
    <text evidence="2">The sequence shown here is derived from an EMBL/GenBank/DDBJ whole genome shotgun (WGS) entry which is preliminary data.</text>
</comment>
<gene>
    <name evidence="2" type="ORF">GGQ57_004388</name>
</gene>
<name>A0ABR6KSH8_9BACT</name>
<evidence type="ECO:0000256" key="1">
    <source>
        <dbReference type="ARBA" id="ARBA00022801"/>
    </source>
</evidence>
<dbReference type="Gene3D" id="1.10.150.240">
    <property type="entry name" value="Putative phosphatase, domain 2"/>
    <property type="match status" value="1"/>
</dbReference>
<reference evidence="2 3" key="1">
    <citation type="submission" date="2020-08" db="EMBL/GenBank/DDBJ databases">
        <title>Genomic Encyclopedia of Type Strains, Phase IV (KMG-IV): sequencing the most valuable type-strain genomes for metagenomic binning, comparative biology and taxonomic classification.</title>
        <authorList>
            <person name="Goeker M."/>
        </authorList>
    </citation>
    <scope>NUCLEOTIDE SEQUENCE [LARGE SCALE GENOMIC DNA]</scope>
    <source>
        <strain evidence="2 3">DSM 102983</strain>
    </source>
</reference>
<dbReference type="SUPFAM" id="SSF56784">
    <property type="entry name" value="HAD-like"/>
    <property type="match status" value="1"/>
</dbReference>
<dbReference type="InterPro" id="IPR023198">
    <property type="entry name" value="PGP-like_dom2"/>
</dbReference>
<organism evidence="2 3">
    <name type="scientific">Parabacteroides faecis</name>
    <dbReference type="NCBI Taxonomy" id="1217282"/>
    <lineage>
        <taxon>Bacteria</taxon>
        <taxon>Pseudomonadati</taxon>
        <taxon>Bacteroidota</taxon>
        <taxon>Bacteroidia</taxon>
        <taxon>Bacteroidales</taxon>
        <taxon>Tannerellaceae</taxon>
        <taxon>Parabacteroides</taxon>
    </lineage>
</organism>
<keyword evidence="3" id="KW-1185">Reference proteome</keyword>
<dbReference type="Proteomes" id="UP000533637">
    <property type="component" value="Unassembled WGS sequence"/>
</dbReference>